<dbReference type="InterPro" id="IPR006918">
    <property type="entry name" value="COBRA_pln"/>
</dbReference>
<organism evidence="9 10">
    <name type="scientific">Morus notabilis</name>
    <dbReference type="NCBI Taxonomy" id="981085"/>
    <lineage>
        <taxon>Eukaryota</taxon>
        <taxon>Viridiplantae</taxon>
        <taxon>Streptophyta</taxon>
        <taxon>Embryophyta</taxon>
        <taxon>Tracheophyta</taxon>
        <taxon>Spermatophyta</taxon>
        <taxon>Magnoliopsida</taxon>
        <taxon>eudicotyledons</taxon>
        <taxon>Gunneridae</taxon>
        <taxon>Pentapetalae</taxon>
        <taxon>rosids</taxon>
        <taxon>fabids</taxon>
        <taxon>Rosales</taxon>
        <taxon>Moraceae</taxon>
        <taxon>Moreae</taxon>
        <taxon>Morus</taxon>
    </lineage>
</organism>
<keyword evidence="3" id="KW-0336">GPI-anchor</keyword>
<evidence type="ECO:0000313" key="10">
    <source>
        <dbReference type="Proteomes" id="UP000030645"/>
    </source>
</evidence>
<keyword evidence="10" id="KW-1185">Reference proteome</keyword>
<reference evidence="10" key="1">
    <citation type="submission" date="2013-01" db="EMBL/GenBank/DDBJ databases">
        <title>Draft Genome Sequence of a Mulberry Tree, Morus notabilis C.K. Schneid.</title>
        <authorList>
            <person name="He N."/>
            <person name="Zhao S."/>
        </authorList>
    </citation>
    <scope>NUCLEOTIDE SEQUENCE</scope>
</reference>
<evidence type="ECO:0000256" key="5">
    <source>
        <dbReference type="ARBA" id="ARBA00023180"/>
    </source>
</evidence>
<keyword evidence="7" id="KW-0812">Transmembrane</keyword>
<evidence type="ECO:0000313" key="9">
    <source>
        <dbReference type="EMBL" id="EXB28916.1"/>
    </source>
</evidence>
<dbReference type="Proteomes" id="UP000030645">
    <property type="component" value="Unassembled WGS sequence"/>
</dbReference>
<dbReference type="GO" id="GO:0010215">
    <property type="term" value="P:cellulose microfibril organization"/>
    <property type="evidence" value="ECO:0007669"/>
    <property type="project" value="InterPro"/>
</dbReference>
<keyword evidence="7" id="KW-1133">Transmembrane helix</keyword>
<proteinExistence type="inferred from homology"/>
<dbReference type="Pfam" id="PF25079">
    <property type="entry name" value="COB_C"/>
    <property type="match status" value="1"/>
</dbReference>
<evidence type="ECO:0000256" key="3">
    <source>
        <dbReference type="ARBA" id="ARBA00022622"/>
    </source>
</evidence>
<evidence type="ECO:0000256" key="7">
    <source>
        <dbReference type="SAM" id="Phobius"/>
    </source>
</evidence>
<evidence type="ECO:0000256" key="2">
    <source>
        <dbReference type="ARBA" id="ARBA00005507"/>
    </source>
</evidence>
<gene>
    <name evidence="9" type="ORF">L484_012675</name>
</gene>
<accession>W9QK34</accession>
<dbReference type="STRING" id="981085.W9QK34"/>
<keyword evidence="4" id="KW-0732">Signal</keyword>
<comment type="subcellular location">
    <subcellularLocation>
        <location evidence="1">Cell membrane</location>
        <topology evidence="1">Lipid-anchor</topology>
        <topology evidence="1">GPI-anchor</topology>
    </subcellularLocation>
</comment>
<feature type="domain" description="COBRA C-terminal" evidence="8">
    <location>
        <begin position="6"/>
        <end position="50"/>
    </location>
</feature>
<dbReference type="EMBL" id="KE343425">
    <property type="protein sequence ID" value="EXB28916.1"/>
    <property type="molecule type" value="Genomic_DNA"/>
</dbReference>
<name>W9QK34_9ROSA</name>
<evidence type="ECO:0000259" key="8">
    <source>
        <dbReference type="Pfam" id="PF25079"/>
    </source>
</evidence>
<protein>
    <recommendedName>
        <fullName evidence="8">COBRA C-terminal domain-containing protein</fullName>
    </recommendedName>
</protein>
<dbReference type="PANTHER" id="PTHR31673:SF27">
    <property type="entry name" value="COBRA-LIKE PROTEIN"/>
    <property type="match status" value="1"/>
</dbReference>
<dbReference type="InterPro" id="IPR056900">
    <property type="entry name" value="COB_C"/>
</dbReference>
<sequence length="140" mass="15990">MEAGPDGNVQSQIILKKDVDSFTVKEGWAFPRKVCFNGDQCMMPPPDSYPYLNSAHSTLLTILPNLAFFWVLVTLAFFLSFNCLRICTKDVHIDNSSVSNFQYTGGKRNENDLFLKSNIHINIDIYYGPSGWTFYPTQYK</sequence>
<feature type="transmembrane region" description="Helical" evidence="7">
    <location>
        <begin position="59"/>
        <end position="79"/>
    </location>
</feature>
<evidence type="ECO:0000256" key="6">
    <source>
        <dbReference type="ARBA" id="ARBA00023288"/>
    </source>
</evidence>
<keyword evidence="6" id="KW-0449">Lipoprotein</keyword>
<evidence type="ECO:0000256" key="1">
    <source>
        <dbReference type="ARBA" id="ARBA00004609"/>
    </source>
</evidence>
<dbReference type="GO" id="GO:0098552">
    <property type="term" value="C:side of membrane"/>
    <property type="evidence" value="ECO:0007669"/>
    <property type="project" value="UniProtKB-KW"/>
</dbReference>
<comment type="similarity">
    <text evidence="2">Belongs to the COBRA family.</text>
</comment>
<dbReference type="GO" id="GO:0052324">
    <property type="term" value="P:plant-type cell wall cellulose biosynthetic process"/>
    <property type="evidence" value="ECO:0007669"/>
    <property type="project" value="TreeGrafter"/>
</dbReference>
<keyword evidence="5" id="KW-0325">Glycoprotein</keyword>
<dbReference type="AlphaFoldDB" id="W9QK34"/>
<dbReference type="GO" id="GO:0005886">
    <property type="term" value="C:plasma membrane"/>
    <property type="evidence" value="ECO:0007669"/>
    <property type="project" value="UniProtKB-SubCell"/>
</dbReference>
<dbReference type="PANTHER" id="PTHR31673">
    <property type="entry name" value="PROTEIN COBRA"/>
    <property type="match status" value="1"/>
</dbReference>
<keyword evidence="7" id="KW-0472">Membrane</keyword>
<evidence type="ECO:0000256" key="4">
    <source>
        <dbReference type="ARBA" id="ARBA00022729"/>
    </source>
</evidence>